<evidence type="ECO:0000256" key="2">
    <source>
        <dbReference type="ARBA" id="ARBA00022692"/>
    </source>
</evidence>
<evidence type="ECO:0000259" key="7">
    <source>
        <dbReference type="PROSITE" id="PS50262"/>
    </source>
</evidence>
<dbReference type="Gene3D" id="1.20.1070.10">
    <property type="entry name" value="Rhodopsin 7-helix transmembrane proteins"/>
    <property type="match status" value="1"/>
</dbReference>
<keyword evidence="9" id="KW-1185">Reference proteome</keyword>
<dbReference type="AlphaFoldDB" id="A0AAD9R061"/>
<dbReference type="PANTHER" id="PTHR23112">
    <property type="entry name" value="G PROTEIN-COUPLED RECEPTOR 157-RELATED"/>
    <property type="match status" value="1"/>
</dbReference>
<accession>A0AAD9R061</accession>
<feature type="transmembrane region" description="Helical" evidence="5">
    <location>
        <begin position="220"/>
        <end position="244"/>
    </location>
</feature>
<keyword evidence="4 5" id="KW-0472">Membrane</keyword>
<dbReference type="EMBL" id="JARQWQ010000007">
    <property type="protein sequence ID" value="KAK2570582.1"/>
    <property type="molecule type" value="Genomic_DNA"/>
</dbReference>
<proteinExistence type="predicted"/>
<feature type="domain" description="G-protein coupled receptors family 1 profile" evidence="7">
    <location>
        <begin position="22"/>
        <end position="119"/>
    </location>
</feature>
<dbReference type="PANTHER" id="PTHR23112:SF47">
    <property type="entry name" value="G-PROTEIN COUPLED RECEPTOR 157"/>
    <property type="match status" value="1"/>
</dbReference>
<dbReference type="GO" id="GO:0005886">
    <property type="term" value="C:plasma membrane"/>
    <property type="evidence" value="ECO:0007669"/>
    <property type="project" value="TreeGrafter"/>
</dbReference>
<evidence type="ECO:0000256" key="5">
    <source>
        <dbReference type="SAM" id="Phobius"/>
    </source>
</evidence>
<feature type="transmembrane region" description="Helical" evidence="5">
    <location>
        <begin position="165"/>
        <end position="190"/>
    </location>
</feature>
<dbReference type="SUPFAM" id="SSF81321">
    <property type="entry name" value="Family A G protein-coupled receptor-like"/>
    <property type="match status" value="1"/>
</dbReference>
<feature type="transmembrane region" description="Helical" evidence="5">
    <location>
        <begin position="119"/>
        <end position="138"/>
    </location>
</feature>
<dbReference type="Proteomes" id="UP001249851">
    <property type="component" value="Unassembled WGS sequence"/>
</dbReference>
<dbReference type="PRINTS" id="PR02001">
    <property type="entry name" value="GCR1CAMPR"/>
</dbReference>
<comment type="subcellular location">
    <subcellularLocation>
        <location evidence="1">Membrane</location>
        <topology evidence="1">Multi-pass membrane protein</topology>
    </subcellularLocation>
</comment>
<dbReference type="GO" id="GO:0007166">
    <property type="term" value="P:cell surface receptor signaling pathway"/>
    <property type="evidence" value="ECO:0007669"/>
    <property type="project" value="InterPro"/>
</dbReference>
<evidence type="ECO:0000313" key="9">
    <source>
        <dbReference type="Proteomes" id="UP001249851"/>
    </source>
</evidence>
<gene>
    <name evidence="8" type="ORF">P5673_004260</name>
</gene>
<comment type="caution">
    <text evidence="8">The sequence shown here is derived from an EMBL/GenBank/DDBJ whole genome shotgun (WGS) entry which is preliminary data.</text>
</comment>
<evidence type="ECO:0000313" key="8">
    <source>
        <dbReference type="EMBL" id="KAK2570582.1"/>
    </source>
</evidence>
<reference evidence="8" key="2">
    <citation type="journal article" date="2023" name="Science">
        <title>Genomic signatures of disease resistance in endangered staghorn corals.</title>
        <authorList>
            <person name="Vollmer S.V."/>
            <person name="Selwyn J.D."/>
            <person name="Despard B.A."/>
            <person name="Roesel C.L."/>
        </authorList>
    </citation>
    <scope>NUCLEOTIDE SEQUENCE</scope>
    <source>
        <strain evidence="8">K2</strain>
    </source>
</reference>
<dbReference type="PROSITE" id="PS50261">
    <property type="entry name" value="G_PROTEIN_RECEP_F2_4"/>
    <property type="match status" value="1"/>
</dbReference>
<keyword evidence="2 5" id="KW-0812">Transmembrane</keyword>
<keyword evidence="8" id="KW-0675">Receptor</keyword>
<evidence type="ECO:0000259" key="6">
    <source>
        <dbReference type="PROSITE" id="PS50261"/>
    </source>
</evidence>
<feature type="transmembrane region" description="Helical" evidence="5">
    <location>
        <begin position="256"/>
        <end position="280"/>
    </location>
</feature>
<name>A0AAD9R061_ACRCE</name>
<dbReference type="InterPro" id="IPR022343">
    <property type="entry name" value="GCR1-cAMP_receptor"/>
</dbReference>
<dbReference type="GO" id="GO:0004930">
    <property type="term" value="F:G protein-coupled receptor activity"/>
    <property type="evidence" value="ECO:0007669"/>
    <property type="project" value="InterPro"/>
</dbReference>
<organism evidence="8 9">
    <name type="scientific">Acropora cervicornis</name>
    <name type="common">Staghorn coral</name>
    <dbReference type="NCBI Taxonomy" id="6130"/>
    <lineage>
        <taxon>Eukaryota</taxon>
        <taxon>Metazoa</taxon>
        <taxon>Cnidaria</taxon>
        <taxon>Anthozoa</taxon>
        <taxon>Hexacorallia</taxon>
        <taxon>Scleractinia</taxon>
        <taxon>Astrocoeniina</taxon>
        <taxon>Acroporidae</taxon>
        <taxon>Acropora</taxon>
    </lineage>
</organism>
<sequence length="339" mass="38566">MVELESINKYLASITTFLSFFGTLFIIISFYVWKDIQTTSRRVLLYISMADFLTSVATIIALSSSWIWDRETEPACTVQSVLGTLSVLASFFWTVSMALYLYITICWKNADLAKKLMPLFHGCGWGIPVIMVSLACALEKLGDNGDKVTSGWCWIKDSLNWKDQVLWMLLAGKLWEIIAYFVIAVLYALIKRSMKKEICQRSTLLTKSTAAKAQTLERKLICIPLIFVMLRIWGTIRFFLLIAHGPNYENNHSHDWLLILQGIGDNAPGFANFLLFCLFTEKCFGNCRSRIQYCPICFLKKSHGPSSSNVFNDTQHQPLIHSDSELICSSPKPEKYLSI</sequence>
<feature type="transmembrane region" description="Helical" evidence="5">
    <location>
        <begin position="45"/>
        <end position="68"/>
    </location>
</feature>
<dbReference type="InterPro" id="IPR017452">
    <property type="entry name" value="GPCR_Rhodpsn_7TM"/>
</dbReference>
<dbReference type="PROSITE" id="PS50262">
    <property type="entry name" value="G_PROTEIN_RECEP_F1_2"/>
    <property type="match status" value="1"/>
</dbReference>
<reference evidence="8" key="1">
    <citation type="journal article" date="2023" name="G3 (Bethesda)">
        <title>Whole genome assembly and annotation of the endangered Caribbean coral Acropora cervicornis.</title>
        <authorList>
            <person name="Selwyn J.D."/>
            <person name="Vollmer S.V."/>
        </authorList>
    </citation>
    <scope>NUCLEOTIDE SEQUENCE</scope>
    <source>
        <strain evidence="8">K2</strain>
    </source>
</reference>
<feature type="transmembrane region" description="Helical" evidence="5">
    <location>
        <begin position="88"/>
        <end position="107"/>
    </location>
</feature>
<dbReference type="InterPro" id="IPR000832">
    <property type="entry name" value="GPCR_2_secretin-like"/>
</dbReference>
<evidence type="ECO:0000256" key="3">
    <source>
        <dbReference type="ARBA" id="ARBA00022989"/>
    </source>
</evidence>
<keyword evidence="3 5" id="KW-1133">Transmembrane helix</keyword>
<feature type="domain" description="G-protein coupled receptors family 2 profile 2" evidence="6">
    <location>
        <begin position="8"/>
        <end position="280"/>
    </location>
</feature>
<feature type="transmembrane region" description="Helical" evidence="5">
    <location>
        <begin position="12"/>
        <end position="33"/>
    </location>
</feature>
<evidence type="ECO:0000256" key="4">
    <source>
        <dbReference type="ARBA" id="ARBA00023136"/>
    </source>
</evidence>
<evidence type="ECO:0000256" key="1">
    <source>
        <dbReference type="ARBA" id="ARBA00004141"/>
    </source>
</evidence>
<dbReference type="InterPro" id="IPR017981">
    <property type="entry name" value="GPCR_2-like_7TM"/>
</dbReference>
<dbReference type="Pfam" id="PF00002">
    <property type="entry name" value="7tm_2"/>
    <property type="match status" value="1"/>
</dbReference>
<dbReference type="GO" id="GO:0007189">
    <property type="term" value="P:adenylate cyclase-activating G protein-coupled receptor signaling pathway"/>
    <property type="evidence" value="ECO:0007669"/>
    <property type="project" value="TreeGrafter"/>
</dbReference>
<protein>
    <submittedName>
        <fullName evidence="8">G-protein coupled receptor 157</fullName>
    </submittedName>
</protein>